<evidence type="ECO:0000259" key="5">
    <source>
        <dbReference type="Pfam" id="PF13472"/>
    </source>
</evidence>
<dbReference type="SUPFAM" id="SSF52266">
    <property type="entry name" value="SGNH hydrolase"/>
    <property type="match status" value="1"/>
</dbReference>
<feature type="region of interest" description="Disordered" evidence="3">
    <location>
        <begin position="362"/>
        <end position="382"/>
    </location>
</feature>
<feature type="region of interest" description="Disordered" evidence="3">
    <location>
        <begin position="50"/>
        <end position="71"/>
    </location>
</feature>
<dbReference type="eggNOG" id="COG2755">
    <property type="taxonomic scope" value="Bacteria"/>
</dbReference>
<dbReference type="InterPro" id="IPR013830">
    <property type="entry name" value="SGNH_hydro"/>
</dbReference>
<organism evidence="6 7">
    <name type="scientific">Streptacidiphilus jiangxiensis</name>
    <dbReference type="NCBI Taxonomy" id="235985"/>
    <lineage>
        <taxon>Bacteria</taxon>
        <taxon>Bacillati</taxon>
        <taxon>Actinomycetota</taxon>
        <taxon>Actinomycetes</taxon>
        <taxon>Kitasatosporales</taxon>
        <taxon>Streptomycetaceae</taxon>
        <taxon>Streptacidiphilus</taxon>
    </lineage>
</organism>
<dbReference type="InterPro" id="IPR036514">
    <property type="entry name" value="SGNH_hydro_sf"/>
</dbReference>
<name>A0A1H7S5V9_STRJI</name>
<accession>A0A1H7S5V9</accession>
<feature type="chain" id="PRO_5010361003" evidence="4">
    <location>
        <begin position="31"/>
        <end position="382"/>
    </location>
</feature>
<gene>
    <name evidence="6" type="ORF">SAMN05414137_111180</name>
</gene>
<dbReference type="AlphaFoldDB" id="A0A1H7S5V9"/>
<feature type="disulfide bond" evidence="2">
    <location>
        <begin position="172"/>
        <end position="183"/>
    </location>
</feature>
<keyword evidence="6" id="KW-0378">Hydrolase</keyword>
<dbReference type="Pfam" id="PF13472">
    <property type="entry name" value="Lipase_GDSL_2"/>
    <property type="match status" value="1"/>
</dbReference>
<evidence type="ECO:0000313" key="6">
    <source>
        <dbReference type="EMBL" id="SEL68020.1"/>
    </source>
</evidence>
<evidence type="ECO:0000313" key="7">
    <source>
        <dbReference type="Proteomes" id="UP000183015"/>
    </source>
</evidence>
<dbReference type="PANTHER" id="PTHR37981:SF1">
    <property type="entry name" value="SGNH HYDROLASE-TYPE ESTERASE DOMAIN-CONTAINING PROTEIN"/>
    <property type="match status" value="1"/>
</dbReference>
<evidence type="ECO:0000256" key="4">
    <source>
        <dbReference type="SAM" id="SignalP"/>
    </source>
</evidence>
<dbReference type="Proteomes" id="UP000183015">
    <property type="component" value="Unassembled WGS sequence"/>
</dbReference>
<evidence type="ECO:0000256" key="1">
    <source>
        <dbReference type="PIRSR" id="PIRSR637460-1"/>
    </source>
</evidence>
<feature type="domain" description="SGNH hydrolase-type esterase" evidence="5">
    <location>
        <begin position="106"/>
        <end position="346"/>
    </location>
</feature>
<dbReference type="Gene3D" id="3.40.50.1110">
    <property type="entry name" value="SGNH hydrolase"/>
    <property type="match status" value="1"/>
</dbReference>
<keyword evidence="2" id="KW-1015">Disulfide bond</keyword>
<evidence type="ECO:0000256" key="3">
    <source>
        <dbReference type="SAM" id="MobiDB-lite"/>
    </source>
</evidence>
<dbReference type="PANTHER" id="PTHR37981">
    <property type="entry name" value="LIPASE 2"/>
    <property type="match status" value="1"/>
</dbReference>
<protein>
    <submittedName>
        <fullName evidence="6">GDSL-like Lipase/Acylhydrolase family protein</fullName>
    </submittedName>
</protein>
<feature type="signal peptide" evidence="4">
    <location>
        <begin position="1"/>
        <end position="30"/>
    </location>
</feature>
<dbReference type="GO" id="GO:0019433">
    <property type="term" value="P:triglyceride catabolic process"/>
    <property type="evidence" value="ECO:0007669"/>
    <property type="project" value="TreeGrafter"/>
</dbReference>
<dbReference type="RefSeq" id="WP_042449294.1">
    <property type="nucleotide sequence ID" value="NZ_BBPN01000015.1"/>
</dbReference>
<sequence length="382" mass="39586">MIASARTVRLAVASLTTLFALFNGTGTAHATGGTGPAAVVSMGDSYISGEAGRWQGNSDDTSGSRDGTDRAYVGGSYDPTVVYGPTYASGCDRSDTAEINSAPGLNATRFNIACSGATTANVLRASDGGQSFKGEAPQADQLARIAASNNVQTVVLSIGGNDLGFTSVITSCVEDYELWYSYCNGSQQQKIAAALPGAMAGVGKAIDSVNAAMASDGYAPGSYRIILQSYPSPIPRSSENRYSESGWARTSTGGCPFWDGDSDWARDTLIPEISSALRNVADAKGVQFLDLENALQGHEVCSTSTQLATPTQAPSAATSEWARFLTTGMTQGTEQESFHPNAYGEQALGHCLSLIAAQSSGDWSCTDTPGEDTSGMTLSAMP</sequence>
<feature type="disulfide bond" evidence="2">
    <location>
        <begin position="255"/>
        <end position="301"/>
    </location>
</feature>
<dbReference type="InterPro" id="IPR037460">
    <property type="entry name" value="SEST-like"/>
</dbReference>
<evidence type="ECO:0000256" key="2">
    <source>
        <dbReference type="PIRSR" id="PIRSR637460-2"/>
    </source>
</evidence>
<feature type="active site" evidence="1">
    <location>
        <position position="339"/>
    </location>
</feature>
<keyword evidence="4" id="KW-0732">Signal</keyword>
<dbReference type="EMBL" id="FOAZ01000011">
    <property type="protein sequence ID" value="SEL68020.1"/>
    <property type="molecule type" value="Genomic_DNA"/>
</dbReference>
<feature type="active site" description="Nucleophile" evidence="1">
    <location>
        <position position="45"/>
    </location>
</feature>
<dbReference type="GO" id="GO:0004806">
    <property type="term" value="F:triacylglycerol lipase activity"/>
    <property type="evidence" value="ECO:0007669"/>
    <property type="project" value="TreeGrafter"/>
</dbReference>
<proteinExistence type="predicted"/>
<dbReference type="OrthoDB" id="3882626at2"/>
<reference evidence="7" key="1">
    <citation type="submission" date="2016-10" db="EMBL/GenBank/DDBJ databases">
        <authorList>
            <person name="Varghese N."/>
        </authorList>
    </citation>
    <scope>NUCLEOTIDE SEQUENCE [LARGE SCALE GENOMIC DNA]</scope>
    <source>
        <strain evidence="7">DSM 45096 / BCRC 16803 / CGMCC 4.1857 / CIP 109030 / JCM 12277 / KCTC 19219 / NBRC 100920 / 33214</strain>
    </source>
</reference>
<keyword evidence="7" id="KW-1185">Reference proteome</keyword>
<dbReference type="STRING" id="235985.SAMN05414137_111180"/>